<dbReference type="HOGENOM" id="CLU_2638127_0_0_1"/>
<evidence type="ECO:0000313" key="1">
    <source>
        <dbReference type="EMBL" id="EWY83727.1"/>
    </source>
</evidence>
<dbReference type="Proteomes" id="UP000030753">
    <property type="component" value="Unassembled WGS sequence"/>
</dbReference>
<protein>
    <submittedName>
        <fullName evidence="1">Uncharacterized protein</fullName>
    </submittedName>
</protein>
<sequence>MASSCRDVLVNVERELYVVGCAREDATVFTFNPGDLVLTEYHTISGSLPYVCCFTTQTGPWSGPRVIVVERLAAVHV</sequence>
<proteinExistence type="predicted"/>
<reference evidence="1 2" key="1">
    <citation type="submission" date="2011-06" db="EMBL/GenBank/DDBJ databases">
        <title>The Genome Sequence of Fusarium oxysporum FOSC 3-a.</title>
        <authorList>
            <consortium name="The Broad Institute Genome Sequencing Platform"/>
            <person name="Ma L.-J."/>
            <person name="Gale L.R."/>
            <person name="Schwartz D.C."/>
            <person name="Zhou S."/>
            <person name="Corby-Kistler H."/>
            <person name="Young S.K."/>
            <person name="Zeng Q."/>
            <person name="Gargeya S."/>
            <person name="Fitzgerald M."/>
            <person name="Haas B."/>
            <person name="Abouelleil A."/>
            <person name="Alvarado L."/>
            <person name="Arachchi H.M."/>
            <person name="Berlin A."/>
            <person name="Brown A."/>
            <person name="Chapman S.B."/>
            <person name="Chen Z."/>
            <person name="Dunbar C."/>
            <person name="Freedman E."/>
            <person name="Gearin G."/>
            <person name="Gellesch M."/>
            <person name="Goldberg J."/>
            <person name="Griggs A."/>
            <person name="Gujja S."/>
            <person name="Heiman D."/>
            <person name="Howarth C."/>
            <person name="Larson L."/>
            <person name="Lui A."/>
            <person name="MacDonald P.J.P."/>
            <person name="Mehta T."/>
            <person name="Montmayeur A."/>
            <person name="Murphy C."/>
            <person name="Neiman D."/>
            <person name="Pearson M."/>
            <person name="Priest M."/>
            <person name="Roberts A."/>
            <person name="Saif S."/>
            <person name="Shea T."/>
            <person name="Shenoy N."/>
            <person name="Sisk P."/>
            <person name="Stolte C."/>
            <person name="Sykes S."/>
            <person name="Wortman J."/>
            <person name="Nusbaum C."/>
            <person name="Birren B."/>
        </authorList>
    </citation>
    <scope>NUCLEOTIDE SEQUENCE [LARGE SCALE GENOMIC DNA]</scope>
    <source>
        <strain evidence="2">FOSC 3-a</strain>
    </source>
</reference>
<gene>
    <name evidence="1" type="ORF">FOYG_13523</name>
</gene>
<evidence type="ECO:0000313" key="2">
    <source>
        <dbReference type="Proteomes" id="UP000030753"/>
    </source>
</evidence>
<name>W9HN52_FUSOX</name>
<dbReference type="EMBL" id="JH717847">
    <property type="protein sequence ID" value="EWY83727.1"/>
    <property type="molecule type" value="Genomic_DNA"/>
</dbReference>
<dbReference type="AlphaFoldDB" id="W9HN52"/>
<accession>W9HN52</accession>
<organism evidence="1 2">
    <name type="scientific">Fusarium oxysporum NRRL 32931</name>
    <dbReference type="NCBI Taxonomy" id="660029"/>
    <lineage>
        <taxon>Eukaryota</taxon>
        <taxon>Fungi</taxon>
        <taxon>Dikarya</taxon>
        <taxon>Ascomycota</taxon>
        <taxon>Pezizomycotina</taxon>
        <taxon>Sordariomycetes</taxon>
        <taxon>Hypocreomycetidae</taxon>
        <taxon>Hypocreales</taxon>
        <taxon>Nectriaceae</taxon>
        <taxon>Fusarium</taxon>
        <taxon>Fusarium oxysporum species complex</taxon>
    </lineage>
</organism>